<feature type="domain" description="Guanylate cyclase" evidence="1">
    <location>
        <begin position="14"/>
        <end position="124"/>
    </location>
</feature>
<dbReference type="InterPro" id="IPR050697">
    <property type="entry name" value="Adenylyl/Guanylyl_Cyclase_3/4"/>
</dbReference>
<dbReference type="InterPro" id="IPR029787">
    <property type="entry name" value="Nucleotide_cyclase"/>
</dbReference>
<sequence>MSPQKQKVERRLAALFAADVAGYSRLMEADEVGTLRTLAAHRAIMDGLIGEHGGRIANTAGDSILAEFPSAVDAIQCAVEIQEQLDHAPEGRRLQFRIGVHVGDVAVQGGDLLGDGVNVAARLQELAHPGCICVSEAAYHSVRKLLPFAFSDMGPQKVKNMEEPVRAYALKTRSLAPALPEYAKPLPLPDKPSIAVLPFTNLSGDPQQEYFADGLVEDIITGLSRVKSFFVIARNSSFTYKGRAVDVRQVSRELGVQYVLEGSIRKAGTRVRIVGQLIDAITGHHVWADRFDGDMNDIFELQDRITESVVGAVEPSIRLEEIRQAHNKPTDYVSAYDLYLRALPCFYKMTQEGFADVRKLTNEALSIDPNFTLAKALGAYIRSISVSQCWHEPDDIRVAIRMAREVMSEARDDPTSLRFAAQVLAYSAKEYEAALGAIERSLYLNPNSAQSYTSSGWVNTHASRPLVGIDHFHKAMRLSPVDPEKGIALSGIGMCYLMLQHYEDALKWGEDALREMPGYGSSYRVVIGALVGLGRLDEARKAAGRLMEAFPTYTLSLQRQINPWRDQAFAQRYLDALQIAGVPE</sequence>
<evidence type="ECO:0000313" key="3">
    <source>
        <dbReference type="Proteomes" id="UP000605848"/>
    </source>
</evidence>
<dbReference type="EMBL" id="JAEQMY010000010">
    <property type="protein sequence ID" value="MBL0404112.1"/>
    <property type="molecule type" value="Genomic_DNA"/>
</dbReference>
<comment type="caution">
    <text evidence="2">The sequence shown here is derived from an EMBL/GenBank/DDBJ whole genome shotgun (WGS) entry which is preliminary data.</text>
</comment>
<dbReference type="Proteomes" id="UP000605848">
    <property type="component" value="Unassembled WGS sequence"/>
</dbReference>
<gene>
    <name evidence="2" type="ORF">JKG68_09060</name>
</gene>
<evidence type="ECO:0000313" key="2">
    <source>
        <dbReference type="EMBL" id="MBL0404112.1"/>
    </source>
</evidence>
<dbReference type="SUPFAM" id="SSF48452">
    <property type="entry name" value="TPR-like"/>
    <property type="match status" value="1"/>
</dbReference>
<proteinExistence type="predicted"/>
<dbReference type="PANTHER" id="PTHR43081:SF19">
    <property type="entry name" value="PH-SENSITIVE ADENYLATE CYCLASE RV1264"/>
    <property type="match status" value="1"/>
</dbReference>
<dbReference type="Gene3D" id="3.30.70.1230">
    <property type="entry name" value="Nucleotide cyclase"/>
    <property type="match status" value="1"/>
</dbReference>
<evidence type="ECO:0000259" key="1">
    <source>
        <dbReference type="PROSITE" id="PS50125"/>
    </source>
</evidence>
<dbReference type="GO" id="GO:0004016">
    <property type="term" value="F:adenylate cyclase activity"/>
    <property type="evidence" value="ECO:0007669"/>
    <property type="project" value="UniProtKB-ARBA"/>
</dbReference>
<dbReference type="InterPro" id="IPR001054">
    <property type="entry name" value="A/G_cyclase"/>
</dbReference>
<dbReference type="InterPro" id="IPR011990">
    <property type="entry name" value="TPR-like_helical_dom_sf"/>
</dbReference>
<organism evidence="2 3">
    <name type="scientific">Microvirga aerilata</name>
    <dbReference type="NCBI Taxonomy" id="670292"/>
    <lineage>
        <taxon>Bacteria</taxon>
        <taxon>Pseudomonadati</taxon>
        <taxon>Pseudomonadota</taxon>
        <taxon>Alphaproteobacteria</taxon>
        <taxon>Hyphomicrobiales</taxon>
        <taxon>Methylobacteriaceae</taxon>
        <taxon>Microvirga</taxon>
    </lineage>
</organism>
<protein>
    <submittedName>
        <fullName evidence="2">Adenylate/guanylate cyclase domain-containing protein</fullName>
    </submittedName>
</protein>
<keyword evidence="3" id="KW-1185">Reference proteome</keyword>
<name>A0A936ZBS9_9HYPH</name>
<dbReference type="PANTHER" id="PTHR43081">
    <property type="entry name" value="ADENYLATE CYCLASE, TERMINAL-DIFFERENTIATION SPECIFIC-RELATED"/>
    <property type="match status" value="1"/>
</dbReference>
<dbReference type="Gene3D" id="1.25.40.10">
    <property type="entry name" value="Tetratricopeptide repeat domain"/>
    <property type="match status" value="1"/>
</dbReference>
<dbReference type="Pfam" id="PF00211">
    <property type="entry name" value="Guanylate_cyc"/>
    <property type="match status" value="1"/>
</dbReference>
<dbReference type="PROSITE" id="PS50125">
    <property type="entry name" value="GUANYLATE_CYCLASE_2"/>
    <property type="match status" value="1"/>
</dbReference>
<dbReference type="GO" id="GO:0035556">
    <property type="term" value="P:intracellular signal transduction"/>
    <property type="evidence" value="ECO:0007669"/>
    <property type="project" value="InterPro"/>
</dbReference>
<dbReference type="GO" id="GO:0006171">
    <property type="term" value="P:cAMP biosynthetic process"/>
    <property type="evidence" value="ECO:0007669"/>
    <property type="project" value="TreeGrafter"/>
</dbReference>
<dbReference type="SMART" id="SM00044">
    <property type="entry name" value="CYCc"/>
    <property type="match status" value="1"/>
</dbReference>
<dbReference type="AlphaFoldDB" id="A0A936ZBS9"/>
<accession>A0A936ZBS9</accession>
<reference evidence="2" key="1">
    <citation type="submission" date="2021-01" db="EMBL/GenBank/DDBJ databases">
        <title>Microvirga sp.</title>
        <authorList>
            <person name="Kim M.K."/>
        </authorList>
    </citation>
    <scope>NUCLEOTIDE SEQUENCE</scope>
    <source>
        <strain evidence="2">5420S-16</strain>
    </source>
</reference>
<dbReference type="CDD" id="cd07302">
    <property type="entry name" value="CHD"/>
    <property type="match status" value="1"/>
</dbReference>
<dbReference type="SUPFAM" id="SSF55073">
    <property type="entry name" value="Nucleotide cyclase"/>
    <property type="match status" value="1"/>
</dbReference>
<dbReference type="Gene3D" id="3.40.50.10070">
    <property type="entry name" value="TolB, N-terminal domain"/>
    <property type="match status" value="1"/>
</dbReference>